<dbReference type="GO" id="GO:0020037">
    <property type="term" value="F:heme binding"/>
    <property type="evidence" value="ECO:0007669"/>
    <property type="project" value="InterPro"/>
</dbReference>
<dbReference type="SUPFAM" id="SSF46626">
    <property type="entry name" value="Cytochrome c"/>
    <property type="match status" value="1"/>
</dbReference>
<keyword evidence="5" id="KW-1185">Reference proteome</keyword>
<dbReference type="GO" id="GO:0009055">
    <property type="term" value="F:electron transfer activity"/>
    <property type="evidence" value="ECO:0007669"/>
    <property type="project" value="InterPro"/>
</dbReference>
<dbReference type="Pfam" id="PF07635">
    <property type="entry name" value="PSCyt1"/>
    <property type="match status" value="1"/>
</dbReference>
<dbReference type="InterPro" id="IPR022655">
    <property type="entry name" value="DUF1553"/>
</dbReference>
<evidence type="ECO:0000313" key="5">
    <source>
        <dbReference type="Proteomes" id="UP001155241"/>
    </source>
</evidence>
<dbReference type="PANTHER" id="PTHR35889:SF3">
    <property type="entry name" value="F-BOX DOMAIN-CONTAINING PROTEIN"/>
    <property type="match status" value="1"/>
</dbReference>
<name>A0A9X2JH04_9BACT</name>
<sequence>MPDSLRGTATVVVAVAVLVLAGSTRLLASDSSAAIDFNSQIRPIFNAHCSACHGGVKQSANISFVYPEQVVAPDGWIVEPGEPESSLLLERVTSADSDLVMPPPGHGPPLSNTEIALLRQWIAEGAKWHVHWAFEKPVKAEIPGVQNAAWPRTNLDYFILAKLESQGLTPSEEAEPFRWLRRVSLDLTGLPPTAAELKQFGELLKVDREAAYESTVDRLLSSPHFGERWASVWLDQVRYADSQGLGLDAPRTIWAYRDWVIRAFNDDLPYDEFTAKQIAGDMLPDATPGDILATACHRLTQTNEEGGTDDEEFRVAAVLDRVNTVWHTWQGMTFECAQCHSHPYEPFKHEEYYQFVAFFNNTVDTDLGSDAPLLGAPLNPSDHEKAGALDHQIADLEESIWRRGYKLLSDSSAWTPIKQLVASTSNSTVVKTEVHNGHGEFRTVGTVTVRTPITVETTFDEPRQITAIRLTGVPQDRDKAIADSEWGFVWSHVAAELVSAADPTAQPITFARVFGDEPHPLFDPQESLDEKSHRGFGAYSRIYYPRAAAFVLREPLSVAPGDTLRITLSHNVVSVGAFGLVTDRGHVSVSDDPRFTDTVSSEGMLAELEQLAQLKEKRRDIRSVNTPVLRERPRHLARQTHVFIRGAFLDKGEQVDPDVPESLPDLPTGVEPNRKALADWLVSPDNPLTARVAVNRLWARLFGVGLVETEEDFGTSGEPPSDPELLDYLAVQFQDDFDWSIKSVLREIVLSSTYRQSSKITPELLERDPHNRLISRGPKQRLSAETIRDQALAISGLLNSDMYGPPVRPPIPAEVWQPFVGDRWPATEPGDPSRYRRSIYTYTKRSIPYPMYATFDQPSREFCSPRRLRSNTPLQALEMLNSETMAECATALAAEMRKHGDTLNDQIIWGFERATCRSPNEDELSALTSLGRRLGDRGLSAVATALLNLDEVLTK</sequence>
<dbReference type="InterPro" id="IPR036909">
    <property type="entry name" value="Cyt_c-like_dom_sf"/>
</dbReference>
<evidence type="ECO:0000313" key="4">
    <source>
        <dbReference type="EMBL" id="MCO6045296.1"/>
    </source>
</evidence>
<dbReference type="AlphaFoldDB" id="A0A9X2JH04"/>
<feature type="domain" description="Cytochrome C Planctomycete-type" evidence="3">
    <location>
        <begin position="49"/>
        <end position="105"/>
    </location>
</feature>
<evidence type="ECO:0000259" key="1">
    <source>
        <dbReference type="Pfam" id="PF07583"/>
    </source>
</evidence>
<dbReference type="Pfam" id="PF07583">
    <property type="entry name" value="PSCyt2"/>
    <property type="match status" value="1"/>
</dbReference>
<dbReference type="Pfam" id="PF07587">
    <property type="entry name" value="PSD1"/>
    <property type="match status" value="1"/>
</dbReference>
<feature type="domain" description="DUF1553" evidence="2">
    <location>
        <begin position="673"/>
        <end position="929"/>
    </location>
</feature>
<gene>
    <name evidence="4" type="ORF">NG895_15400</name>
</gene>
<evidence type="ECO:0000259" key="3">
    <source>
        <dbReference type="Pfam" id="PF07635"/>
    </source>
</evidence>
<accession>A0A9X2JH04</accession>
<feature type="domain" description="DUF1549" evidence="1">
    <location>
        <begin position="155"/>
        <end position="362"/>
    </location>
</feature>
<dbReference type="PANTHER" id="PTHR35889">
    <property type="entry name" value="CYCLOINULO-OLIGOSACCHARIDE FRUCTANOTRANSFERASE-RELATED"/>
    <property type="match status" value="1"/>
</dbReference>
<dbReference type="InterPro" id="IPR011444">
    <property type="entry name" value="DUF1549"/>
</dbReference>
<organism evidence="4 5">
    <name type="scientific">Aeoliella straminimaris</name>
    <dbReference type="NCBI Taxonomy" id="2954799"/>
    <lineage>
        <taxon>Bacteria</taxon>
        <taxon>Pseudomonadati</taxon>
        <taxon>Planctomycetota</taxon>
        <taxon>Planctomycetia</taxon>
        <taxon>Pirellulales</taxon>
        <taxon>Lacipirellulaceae</taxon>
        <taxon>Aeoliella</taxon>
    </lineage>
</organism>
<dbReference type="EMBL" id="JAMXLR010000055">
    <property type="protein sequence ID" value="MCO6045296.1"/>
    <property type="molecule type" value="Genomic_DNA"/>
</dbReference>
<dbReference type="RefSeq" id="WP_252853412.1">
    <property type="nucleotide sequence ID" value="NZ_JAMXLR010000055.1"/>
</dbReference>
<dbReference type="Proteomes" id="UP001155241">
    <property type="component" value="Unassembled WGS sequence"/>
</dbReference>
<reference evidence="4" key="1">
    <citation type="submission" date="2022-06" db="EMBL/GenBank/DDBJ databases">
        <title>Aeoliella straminimaris, a novel planctomycete from sediments.</title>
        <authorList>
            <person name="Vitorino I.R."/>
            <person name="Lage O.M."/>
        </authorList>
    </citation>
    <scope>NUCLEOTIDE SEQUENCE</scope>
    <source>
        <strain evidence="4">ICT_H6.2</strain>
    </source>
</reference>
<proteinExistence type="predicted"/>
<protein>
    <submittedName>
        <fullName evidence="4">PSD1 and planctomycete cytochrome C domain-containing protein</fullName>
    </submittedName>
</protein>
<comment type="caution">
    <text evidence="4">The sequence shown here is derived from an EMBL/GenBank/DDBJ whole genome shotgun (WGS) entry which is preliminary data.</text>
</comment>
<evidence type="ECO:0000259" key="2">
    <source>
        <dbReference type="Pfam" id="PF07587"/>
    </source>
</evidence>
<dbReference type="InterPro" id="IPR011429">
    <property type="entry name" value="Cyt_c_Planctomycete-type"/>
</dbReference>